<name>A0ABV8L269_9NOCA</name>
<evidence type="ECO:0008006" key="5">
    <source>
        <dbReference type="Google" id="ProtNLM"/>
    </source>
</evidence>
<dbReference type="EMBL" id="JBHSBA010000003">
    <property type="protein sequence ID" value="MFC4124939.1"/>
    <property type="molecule type" value="Genomic_DNA"/>
</dbReference>
<evidence type="ECO:0000313" key="3">
    <source>
        <dbReference type="EMBL" id="MFC4124939.1"/>
    </source>
</evidence>
<keyword evidence="4" id="KW-1185">Reference proteome</keyword>
<gene>
    <name evidence="3" type="ORF">ACFOW8_08375</name>
</gene>
<reference evidence="4" key="1">
    <citation type="journal article" date="2019" name="Int. J. Syst. Evol. Microbiol.">
        <title>The Global Catalogue of Microorganisms (GCM) 10K type strain sequencing project: providing services to taxonomists for standard genome sequencing and annotation.</title>
        <authorList>
            <consortium name="The Broad Institute Genomics Platform"/>
            <consortium name="The Broad Institute Genome Sequencing Center for Infectious Disease"/>
            <person name="Wu L."/>
            <person name="Ma J."/>
        </authorList>
    </citation>
    <scope>NUCLEOTIDE SEQUENCE [LARGE SCALE GENOMIC DNA]</scope>
    <source>
        <strain evidence="4">CGMCC 4.7204</strain>
    </source>
</reference>
<comment type="caution">
    <text evidence="3">The sequence shown here is derived from an EMBL/GenBank/DDBJ whole genome shotgun (WGS) entry which is preliminary data.</text>
</comment>
<feature type="compositionally biased region" description="Gly residues" evidence="2">
    <location>
        <begin position="1228"/>
        <end position="1245"/>
    </location>
</feature>
<dbReference type="InterPro" id="IPR016024">
    <property type="entry name" value="ARM-type_fold"/>
</dbReference>
<protein>
    <recommendedName>
        <fullName evidence="5">Phage-related protein</fullName>
    </recommendedName>
</protein>
<feature type="region of interest" description="Disordered" evidence="2">
    <location>
        <begin position="1213"/>
        <end position="1276"/>
    </location>
</feature>
<dbReference type="SUPFAM" id="SSF48371">
    <property type="entry name" value="ARM repeat"/>
    <property type="match status" value="1"/>
</dbReference>
<dbReference type="RefSeq" id="WP_378547851.1">
    <property type="nucleotide sequence ID" value="NZ_JBHSBA010000003.1"/>
</dbReference>
<feature type="region of interest" description="Disordered" evidence="2">
    <location>
        <begin position="1292"/>
        <end position="1339"/>
    </location>
</feature>
<keyword evidence="1" id="KW-0175">Coiled coil</keyword>
<evidence type="ECO:0000313" key="4">
    <source>
        <dbReference type="Proteomes" id="UP001595767"/>
    </source>
</evidence>
<feature type="coiled-coil region" evidence="1">
    <location>
        <begin position="327"/>
        <end position="492"/>
    </location>
</feature>
<feature type="compositionally biased region" description="Polar residues" evidence="2">
    <location>
        <begin position="1304"/>
        <end position="1338"/>
    </location>
</feature>
<evidence type="ECO:0000256" key="2">
    <source>
        <dbReference type="SAM" id="MobiDB-lite"/>
    </source>
</evidence>
<organism evidence="3 4">
    <name type="scientific">Nocardia rhizosphaerae</name>
    <dbReference type="NCBI Taxonomy" id="1691571"/>
    <lineage>
        <taxon>Bacteria</taxon>
        <taxon>Bacillati</taxon>
        <taxon>Actinomycetota</taxon>
        <taxon>Actinomycetes</taxon>
        <taxon>Mycobacteriales</taxon>
        <taxon>Nocardiaceae</taxon>
        <taxon>Nocardia</taxon>
    </lineage>
</organism>
<accession>A0ABV8L269</accession>
<proteinExistence type="predicted"/>
<sequence>MTTPDAPEAIELATAYVSIVGETDKLAASVRNAMRAAQLHADANPINVKADVDVSHIGAIEIPITSDTSAFDREVKQAIRDAQDHAWLNPINLRATVDVSHLGAIELPVTADTTGLAQKINADIATMSIGPIKVDVEPDFSTFPAAMQAQVENLDRLFDLKLKIDVEPDFSNFPAQVNATLASMQALFGWSLPIPVDLDSAAALAQFAALRQALEQMASPIQQNVEIDADRSGLDRVRSALSLDGIAKGSGVASAVAAAIAGITGAAGAALGAVGALGVGLAGLGPVAAAAASTITVGLQGIGDAFTALSAASDSAAGDAEARTKAISAAQDQLKSALDGVEDAQRDLEYAQKDSRDAAEDVAQAYKDAADELDDYQLKLADASLSEKEAELALREAREELAKAAPDKREKALLRLQRAELRYAQAQDRNRDLQEEAAEAFDKGVEGSDRVVEAKDRQAQADQRVAAAERSLTRANEQVAKAQDAVAEAMTKTSAAQDKAAQAFADLAPNAQAFVTATRALAPAWEDLRTAVQDSLFDASAEGITDLAENALPTLKLGMVDVAQSLNALTRSFATFWQAPQNLDAVRNIFAGTADFISGMTAGLHQMTTGFLDFGQAFTPVATKVGEQFGGMLGSIGQAFTDAFQSGALTQLFSTFGDILEGLGGGLNPLIDGLIEMGNVVGPTLGPLFTAIGASIQQMAPSLGAIGATFAKTLTALLPDLATFIDALATGLEPVLPVIGELLSSLMTALTPLIGPLAEIAQIVGNALAQAFTALEPAMGPLAGAFASLVGAVAPILPVIAEVISGLVQALAPALETIFDALGPVIKQFADAMLPVFEELQPILADVAGQIGNALAAALVQIAPHIPDLAQAFGDLVLAIAPMIPDLARIALELLPPFLDVVIAILPQIQKFIEALTWLVKNVIIPYVIPYVQQMTDEIRTGLETVATVITTVREKVGAGIEKMKEFFGDLSNVVSEKWRGIVTTIAKAVKQIGELLEKIPDIPGISSGVADTGKSMVAWAERNGAATGGLLHGPGTGTSDSFLIAASNGEYVINARATAANLPLLEAINSGWTPTAAQMHAMFPGFATGGLVEAQQWARGQAGKPYQYGGVGDPSWDCSGFIGGIWAVLTGKDPRKRYFSTESDFTAFGFEKGLGGDGDFSIGVKRGGGGPNSHMAGTLGDLNVESNGTDGVEVGPSAASAASFPLKWHLPLSGDSGDEGRGLGPNLTGGGSGGNSGGTSGQIRGGRPSKLGQGSTGGSTNGTGEESNGEDAGTTSATDVFVTNWPTSLSLSGEATGVDVTGSDLSTPAVSDTTASSTPYDLSSSTAQSTHPLQGTPLTGDLFTGDAPWYLADSPEQAFANLSTQAATQWESTASDLQGFFSDNWREMVETGAGVLGMGAMGGGGMTVNNYGMSPEGAAAAVERQIRRTNLATMRNGGFGR</sequence>
<dbReference type="Proteomes" id="UP001595767">
    <property type="component" value="Unassembled WGS sequence"/>
</dbReference>
<evidence type="ECO:0000256" key="1">
    <source>
        <dbReference type="SAM" id="Coils"/>
    </source>
</evidence>